<keyword evidence="2" id="KW-0238">DNA-binding</keyword>
<dbReference type="SUPFAM" id="SSF55781">
    <property type="entry name" value="GAF domain-like"/>
    <property type="match status" value="1"/>
</dbReference>
<dbReference type="OrthoDB" id="9778379at2"/>
<dbReference type="Proteomes" id="UP000265341">
    <property type="component" value="Unassembled WGS sequence"/>
</dbReference>
<dbReference type="PANTHER" id="PTHR30136">
    <property type="entry name" value="HELIX-TURN-HELIX TRANSCRIPTIONAL REGULATOR, ICLR FAMILY"/>
    <property type="match status" value="1"/>
</dbReference>
<dbReference type="Gene3D" id="3.30.450.40">
    <property type="match status" value="1"/>
</dbReference>
<dbReference type="PROSITE" id="PS51077">
    <property type="entry name" value="HTH_ICLR"/>
    <property type="match status" value="1"/>
</dbReference>
<dbReference type="PROSITE" id="PS51078">
    <property type="entry name" value="ICLR_ED"/>
    <property type="match status" value="1"/>
</dbReference>
<dbReference type="SMART" id="SM00346">
    <property type="entry name" value="HTH_ICLR"/>
    <property type="match status" value="1"/>
</dbReference>
<dbReference type="GO" id="GO:0045892">
    <property type="term" value="P:negative regulation of DNA-templated transcription"/>
    <property type="evidence" value="ECO:0007669"/>
    <property type="project" value="TreeGrafter"/>
</dbReference>
<evidence type="ECO:0000256" key="3">
    <source>
        <dbReference type="ARBA" id="ARBA00023163"/>
    </source>
</evidence>
<dbReference type="EMBL" id="QWLA01000043">
    <property type="protein sequence ID" value="RIH85383.1"/>
    <property type="molecule type" value="Genomic_DNA"/>
</dbReference>
<sequence>MNPETAFLALEEDPPESAGEGFFVEALARGLAVIGCFDQNHERLTISEVARLAHLTRATARRSLLTLSALGYVGTDGKHFWLTPKILSLGHAYLSSTPLPRLLQPVLEQVSEQTHESCSASILEGGEIVYIARAATRRIISVGLGVGSRLPAYCTSMGRVLLAALEPAELEAYLQRTPLRPLTPHTLTDPERLREELARVRSEGYALVDQELELGLRSVAVPVKNARGKVLAAMNIGAQAGRVSQAEMIHNLLPVLRQAAQSLTPLLGI</sequence>
<dbReference type="InterPro" id="IPR036390">
    <property type="entry name" value="WH_DNA-bd_sf"/>
</dbReference>
<dbReference type="GO" id="GO:0003700">
    <property type="term" value="F:DNA-binding transcription factor activity"/>
    <property type="evidence" value="ECO:0007669"/>
    <property type="project" value="TreeGrafter"/>
</dbReference>
<keyword evidence="3" id="KW-0804">Transcription</keyword>
<accession>A0A399EPD5</accession>
<dbReference type="Gene3D" id="1.10.10.10">
    <property type="entry name" value="Winged helix-like DNA-binding domain superfamily/Winged helix DNA-binding domain"/>
    <property type="match status" value="1"/>
</dbReference>
<evidence type="ECO:0000256" key="2">
    <source>
        <dbReference type="ARBA" id="ARBA00023125"/>
    </source>
</evidence>
<dbReference type="Pfam" id="PF01614">
    <property type="entry name" value="IclR_C"/>
    <property type="match status" value="1"/>
</dbReference>
<evidence type="ECO:0000256" key="1">
    <source>
        <dbReference type="ARBA" id="ARBA00023015"/>
    </source>
</evidence>
<dbReference type="GO" id="GO:0003677">
    <property type="term" value="F:DNA binding"/>
    <property type="evidence" value="ECO:0007669"/>
    <property type="project" value="UniProtKB-KW"/>
</dbReference>
<dbReference type="GO" id="GO:0045893">
    <property type="term" value="P:positive regulation of DNA-templated transcription"/>
    <property type="evidence" value="ECO:0007669"/>
    <property type="project" value="InterPro"/>
</dbReference>
<dbReference type="InterPro" id="IPR014757">
    <property type="entry name" value="Tscrpt_reg_IclR_C"/>
</dbReference>
<dbReference type="GO" id="GO:0046278">
    <property type="term" value="P:3,4-dihydroxybenzoate metabolic process"/>
    <property type="evidence" value="ECO:0007669"/>
    <property type="project" value="InterPro"/>
</dbReference>
<organism evidence="6 7">
    <name type="scientific">Calidithermus roseus</name>
    <dbReference type="NCBI Taxonomy" id="1644118"/>
    <lineage>
        <taxon>Bacteria</taxon>
        <taxon>Thermotogati</taxon>
        <taxon>Deinococcota</taxon>
        <taxon>Deinococci</taxon>
        <taxon>Thermales</taxon>
        <taxon>Thermaceae</taxon>
        <taxon>Calidithermus</taxon>
    </lineage>
</organism>
<dbReference type="RefSeq" id="WP_119278329.1">
    <property type="nucleotide sequence ID" value="NZ_QWLA01000043.1"/>
</dbReference>
<feature type="domain" description="HTH iclR-type" evidence="4">
    <location>
        <begin position="24"/>
        <end position="84"/>
    </location>
</feature>
<dbReference type="AlphaFoldDB" id="A0A399EPD5"/>
<evidence type="ECO:0000259" key="5">
    <source>
        <dbReference type="PROSITE" id="PS51078"/>
    </source>
</evidence>
<comment type="caution">
    <text evidence="6">The sequence shown here is derived from an EMBL/GenBank/DDBJ whole genome shotgun (WGS) entry which is preliminary data.</text>
</comment>
<dbReference type="Pfam" id="PF09339">
    <property type="entry name" value="HTH_IclR"/>
    <property type="match status" value="1"/>
</dbReference>
<dbReference type="InterPro" id="IPR036388">
    <property type="entry name" value="WH-like_DNA-bd_sf"/>
</dbReference>
<dbReference type="InterPro" id="IPR029016">
    <property type="entry name" value="GAF-like_dom_sf"/>
</dbReference>
<protein>
    <submittedName>
        <fullName evidence="6">Pca regulon regulatory protein</fullName>
    </submittedName>
</protein>
<keyword evidence="1" id="KW-0805">Transcription regulation</keyword>
<keyword evidence="7" id="KW-1185">Reference proteome</keyword>
<dbReference type="PANTHER" id="PTHR30136:SF34">
    <property type="entry name" value="TRANSCRIPTIONAL REGULATOR"/>
    <property type="match status" value="1"/>
</dbReference>
<dbReference type="InterPro" id="IPR012794">
    <property type="entry name" value="PcaR_PcaU"/>
</dbReference>
<dbReference type="InterPro" id="IPR050707">
    <property type="entry name" value="HTH_MetabolicPath_Reg"/>
</dbReference>
<reference evidence="6 7" key="1">
    <citation type="submission" date="2018-08" db="EMBL/GenBank/DDBJ databases">
        <title>Meiothermus roseus NBRC 110900 genome sequencing project.</title>
        <authorList>
            <person name="Da Costa M.S."/>
            <person name="Albuquerque L."/>
            <person name="Raposo P."/>
            <person name="Froufe H.J.C."/>
            <person name="Barroso C.S."/>
            <person name="Egas C."/>
        </authorList>
    </citation>
    <scope>NUCLEOTIDE SEQUENCE [LARGE SCALE GENOMIC DNA]</scope>
    <source>
        <strain evidence="6 7">NBRC 110900</strain>
    </source>
</reference>
<evidence type="ECO:0000259" key="4">
    <source>
        <dbReference type="PROSITE" id="PS51077"/>
    </source>
</evidence>
<evidence type="ECO:0000313" key="6">
    <source>
        <dbReference type="EMBL" id="RIH85383.1"/>
    </source>
</evidence>
<dbReference type="SUPFAM" id="SSF46785">
    <property type="entry name" value="Winged helix' DNA-binding domain"/>
    <property type="match status" value="1"/>
</dbReference>
<gene>
    <name evidence="6" type="primary">pcaR</name>
    <name evidence="6" type="ORF">Mrose_02255</name>
</gene>
<proteinExistence type="predicted"/>
<dbReference type="InterPro" id="IPR005471">
    <property type="entry name" value="Tscrpt_reg_IclR_N"/>
</dbReference>
<feature type="domain" description="IclR-ED" evidence="5">
    <location>
        <begin position="85"/>
        <end position="269"/>
    </location>
</feature>
<evidence type="ECO:0000313" key="7">
    <source>
        <dbReference type="Proteomes" id="UP000265341"/>
    </source>
</evidence>
<name>A0A399EPD5_9DEIN</name>
<dbReference type="NCBIfam" id="TIGR02431">
    <property type="entry name" value="pcaR_pcaU"/>
    <property type="match status" value="1"/>
</dbReference>